<dbReference type="EMBL" id="BMJA01000003">
    <property type="protein sequence ID" value="GGA41516.1"/>
    <property type="molecule type" value="Genomic_DNA"/>
</dbReference>
<evidence type="ECO:0000313" key="1">
    <source>
        <dbReference type="EMBL" id="GGA41516.1"/>
    </source>
</evidence>
<name>A0ABQ1GDG1_9GAMM</name>
<protein>
    <submittedName>
        <fullName evidence="1">Uncharacterized protein</fullName>
    </submittedName>
</protein>
<evidence type="ECO:0000313" key="2">
    <source>
        <dbReference type="Proteomes" id="UP000620046"/>
    </source>
</evidence>
<keyword evidence="2" id="KW-1185">Reference proteome</keyword>
<accession>A0ABQ1GDG1</accession>
<gene>
    <name evidence="1" type="ORF">GCM10010981_33170</name>
</gene>
<reference evidence="2" key="1">
    <citation type="journal article" date="2019" name="Int. J. Syst. Evol. Microbiol.">
        <title>The Global Catalogue of Microorganisms (GCM) 10K type strain sequencing project: providing services to taxonomists for standard genome sequencing and annotation.</title>
        <authorList>
            <consortium name="The Broad Institute Genomics Platform"/>
            <consortium name="The Broad Institute Genome Sequencing Center for Infectious Disease"/>
            <person name="Wu L."/>
            <person name="Ma J."/>
        </authorList>
    </citation>
    <scope>NUCLEOTIDE SEQUENCE [LARGE SCALE GENOMIC DNA]</scope>
    <source>
        <strain evidence="2">CGMCC 1.15439</strain>
    </source>
</reference>
<dbReference type="Proteomes" id="UP000620046">
    <property type="component" value="Unassembled WGS sequence"/>
</dbReference>
<organism evidence="1 2">
    <name type="scientific">Dyella nitratireducens</name>
    <dbReference type="NCBI Taxonomy" id="1849580"/>
    <lineage>
        <taxon>Bacteria</taxon>
        <taxon>Pseudomonadati</taxon>
        <taxon>Pseudomonadota</taxon>
        <taxon>Gammaproteobacteria</taxon>
        <taxon>Lysobacterales</taxon>
        <taxon>Rhodanobacteraceae</taxon>
        <taxon>Dyella</taxon>
    </lineage>
</organism>
<sequence>MNLIRKMNIAAVTVVTQSFDADGLADSKREACKVHQIPLDRQIHALFPWARSDSIEHYAATCSMSPSSTLCVIDSAASAAKLVPLKLAMA</sequence>
<proteinExistence type="predicted"/>
<comment type="caution">
    <text evidence="1">The sequence shown here is derived from an EMBL/GenBank/DDBJ whole genome shotgun (WGS) entry which is preliminary data.</text>
</comment>